<dbReference type="Gene3D" id="3.40.718.10">
    <property type="entry name" value="Isopropylmalate Dehydrogenase"/>
    <property type="match status" value="1"/>
</dbReference>
<feature type="domain" description="Isopropylmalate dehydrogenase-like" evidence="2">
    <location>
        <begin position="17"/>
        <end position="59"/>
    </location>
</feature>
<accession>A0A2K0TLK8</accession>
<reference evidence="3 4" key="1">
    <citation type="submission" date="2017-02" db="EMBL/GenBank/DDBJ databases">
        <title>Genomes of Trichoderma spp. with biocontrol activity.</title>
        <authorList>
            <person name="Gardiner D."/>
            <person name="Kazan K."/>
            <person name="Vos C."/>
            <person name="Harvey P."/>
        </authorList>
    </citation>
    <scope>NUCLEOTIDE SEQUENCE [LARGE SCALE GENOMIC DNA]</scope>
    <source>
        <strain evidence="3 4">A5MH</strain>
    </source>
</reference>
<gene>
    <name evidence="3" type="ORF">TGAMA5MH_02447</name>
</gene>
<dbReference type="EMBL" id="MTYH01000016">
    <property type="protein sequence ID" value="PNP46410.1"/>
    <property type="molecule type" value="Genomic_DNA"/>
</dbReference>
<comment type="similarity">
    <text evidence="1">Belongs to the isocitrate and isopropylmalate dehydrogenases family.</text>
</comment>
<dbReference type="PANTHER" id="PTHR11835:SF48">
    <property type="entry name" value="HOMOISOCITRATE DEHYDROGENASE, MITOCHONDRIAL"/>
    <property type="match status" value="1"/>
</dbReference>
<dbReference type="PANTHER" id="PTHR11835">
    <property type="entry name" value="DECARBOXYLATING DEHYDROGENASES-ISOCITRATE, ISOPROPYLMALATE, TARTRATE"/>
    <property type="match status" value="1"/>
</dbReference>
<dbReference type="AlphaFoldDB" id="A0A2K0TLK8"/>
<evidence type="ECO:0000256" key="1">
    <source>
        <dbReference type="ARBA" id="ARBA00007769"/>
    </source>
</evidence>
<dbReference type="GO" id="GO:0009085">
    <property type="term" value="P:lysine biosynthetic process"/>
    <property type="evidence" value="ECO:0007669"/>
    <property type="project" value="TreeGrafter"/>
</dbReference>
<proteinExistence type="inferred from homology"/>
<dbReference type="Proteomes" id="UP000236546">
    <property type="component" value="Unassembled WGS sequence"/>
</dbReference>
<dbReference type="InterPro" id="IPR024084">
    <property type="entry name" value="IsoPropMal-DH-like_dom"/>
</dbReference>
<sequence length="60" mass="6140">MLLIVFHLSGERLVKNSPNLYGDFLFDGAAALVGGLGLVPSANIGEGFAIAEPCHDSAPG</sequence>
<comment type="caution">
    <text evidence="3">The sequence shown here is derived from an EMBL/GenBank/DDBJ whole genome shotgun (WGS) entry which is preliminary data.</text>
</comment>
<dbReference type="SUPFAM" id="SSF53659">
    <property type="entry name" value="Isocitrate/Isopropylmalate dehydrogenase-like"/>
    <property type="match status" value="1"/>
</dbReference>
<evidence type="ECO:0000259" key="2">
    <source>
        <dbReference type="Pfam" id="PF00180"/>
    </source>
</evidence>
<protein>
    <recommendedName>
        <fullName evidence="2">Isopropylmalate dehydrogenase-like domain-containing protein</fullName>
    </recommendedName>
</protein>
<evidence type="ECO:0000313" key="4">
    <source>
        <dbReference type="Proteomes" id="UP000236546"/>
    </source>
</evidence>
<dbReference type="GO" id="GO:0005739">
    <property type="term" value="C:mitochondrion"/>
    <property type="evidence" value="ECO:0007669"/>
    <property type="project" value="TreeGrafter"/>
</dbReference>
<dbReference type="GO" id="GO:0006099">
    <property type="term" value="P:tricarboxylic acid cycle"/>
    <property type="evidence" value="ECO:0007669"/>
    <property type="project" value="TreeGrafter"/>
</dbReference>
<organism evidence="3 4">
    <name type="scientific">Trichoderma gamsii</name>
    <dbReference type="NCBI Taxonomy" id="398673"/>
    <lineage>
        <taxon>Eukaryota</taxon>
        <taxon>Fungi</taxon>
        <taxon>Dikarya</taxon>
        <taxon>Ascomycota</taxon>
        <taxon>Pezizomycotina</taxon>
        <taxon>Sordariomycetes</taxon>
        <taxon>Hypocreomycetidae</taxon>
        <taxon>Hypocreales</taxon>
        <taxon>Hypocreaceae</taxon>
        <taxon>Trichoderma</taxon>
    </lineage>
</organism>
<dbReference type="GO" id="GO:0047046">
    <property type="term" value="F:homoisocitrate dehydrogenase activity"/>
    <property type="evidence" value="ECO:0007669"/>
    <property type="project" value="TreeGrafter"/>
</dbReference>
<dbReference type="GO" id="GO:0004449">
    <property type="term" value="F:isocitrate dehydrogenase (NAD+) activity"/>
    <property type="evidence" value="ECO:0007669"/>
    <property type="project" value="TreeGrafter"/>
</dbReference>
<name>A0A2K0TLK8_9HYPO</name>
<evidence type="ECO:0000313" key="3">
    <source>
        <dbReference type="EMBL" id="PNP46410.1"/>
    </source>
</evidence>
<dbReference type="GO" id="GO:0006102">
    <property type="term" value="P:isocitrate metabolic process"/>
    <property type="evidence" value="ECO:0007669"/>
    <property type="project" value="TreeGrafter"/>
</dbReference>
<dbReference type="Pfam" id="PF00180">
    <property type="entry name" value="Iso_dh"/>
    <property type="match status" value="1"/>
</dbReference>